<dbReference type="RefSeq" id="WP_160823064.1">
    <property type="nucleotide sequence ID" value="NZ_JBHSXE010000001.1"/>
</dbReference>
<evidence type="ECO:0000313" key="1">
    <source>
        <dbReference type="EMBL" id="MFC6883884.1"/>
    </source>
</evidence>
<dbReference type="Proteomes" id="UP001596380">
    <property type="component" value="Unassembled WGS sequence"/>
</dbReference>
<accession>A0ABW2CT66</accession>
<organism evidence="1 2">
    <name type="scientific">Actinomadura yumaensis</name>
    <dbReference type="NCBI Taxonomy" id="111807"/>
    <lineage>
        <taxon>Bacteria</taxon>
        <taxon>Bacillati</taxon>
        <taxon>Actinomycetota</taxon>
        <taxon>Actinomycetes</taxon>
        <taxon>Streptosporangiales</taxon>
        <taxon>Thermomonosporaceae</taxon>
        <taxon>Actinomadura</taxon>
    </lineage>
</organism>
<comment type="caution">
    <text evidence="1">The sequence shown here is derived from an EMBL/GenBank/DDBJ whole genome shotgun (WGS) entry which is preliminary data.</text>
</comment>
<name>A0ABW2CT66_9ACTN</name>
<dbReference type="EMBL" id="JBHSXS010000022">
    <property type="protein sequence ID" value="MFC6883884.1"/>
    <property type="molecule type" value="Genomic_DNA"/>
</dbReference>
<reference evidence="2" key="1">
    <citation type="journal article" date="2019" name="Int. J. Syst. Evol. Microbiol.">
        <title>The Global Catalogue of Microorganisms (GCM) 10K type strain sequencing project: providing services to taxonomists for standard genome sequencing and annotation.</title>
        <authorList>
            <consortium name="The Broad Institute Genomics Platform"/>
            <consortium name="The Broad Institute Genome Sequencing Center for Infectious Disease"/>
            <person name="Wu L."/>
            <person name="Ma J."/>
        </authorList>
    </citation>
    <scope>NUCLEOTIDE SEQUENCE [LARGE SCALE GENOMIC DNA]</scope>
    <source>
        <strain evidence="2">JCM 3369</strain>
    </source>
</reference>
<protein>
    <submittedName>
        <fullName evidence="1">Uncharacterized protein</fullName>
    </submittedName>
</protein>
<keyword evidence="2" id="KW-1185">Reference proteome</keyword>
<evidence type="ECO:0000313" key="2">
    <source>
        <dbReference type="Proteomes" id="UP001596380"/>
    </source>
</evidence>
<gene>
    <name evidence="1" type="ORF">ACFQKB_29285</name>
</gene>
<sequence>MNAPRGPDRLDRLVENLARIERRTAERYDHAARRFFDVPEPATPVAASLRVRLAMVRHARGAREEAVRERRLAGIRDAAERAAARAARVDERIGELLERRAMLRRRLDAYLAYARREAYERDGRPLEDDVLNARHERAHAALYTGPMDLDQAERLVQRFVAAVRRRFPEVTP</sequence>
<proteinExistence type="predicted"/>